<accession>A0A1S3W3D2</accession>
<dbReference type="STRING" id="9365.ENSEEUP00000008148"/>
<dbReference type="FunCoup" id="A0A1S3W3D2">
    <property type="interactions" value="136"/>
</dbReference>
<dbReference type="Proteomes" id="UP001652624">
    <property type="component" value="Chromosome X"/>
</dbReference>
<organism evidence="2 3">
    <name type="scientific">Erinaceus europaeus</name>
    <name type="common">Western European hedgehog</name>
    <dbReference type="NCBI Taxonomy" id="9365"/>
    <lineage>
        <taxon>Eukaryota</taxon>
        <taxon>Metazoa</taxon>
        <taxon>Chordata</taxon>
        <taxon>Craniata</taxon>
        <taxon>Vertebrata</taxon>
        <taxon>Euteleostomi</taxon>
        <taxon>Mammalia</taxon>
        <taxon>Eutheria</taxon>
        <taxon>Laurasiatheria</taxon>
        <taxon>Eulipotyphla</taxon>
        <taxon>Erinaceidae</taxon>
        <taxon>Erinaceinae</taxon>
        <taxon>Erinaceus</taxon>
    </lineage>
</organism>
<proteinExistence type="predicted"/>
<evidence type="ECO:0000256" key="1">
    <source>
        <dbReference type="SAM" id="Coils"/>
    </source>
</evidence>
<keyword evidence="2" id="KW-1185">Reference proteome</keyword>
<dbReference type="GeneID" id="103108156"/>
<feature type="coiled-coil region" evidence="1">
    <location>
        <begin position="142"/>
        <end position="246"/>
    </location>
</feature>
<protein>
    <submittedName>
        <fullName evidence="3">Coiled-coil domain-containing protein 160</fullName>
    </submittedName>
</protein>
<dbReference type="RefSeq" id="XP_016040998.1">
    <property type="nucleotide sequence ID" value="XM_016185512.2"/>
</dbReference>
<dbReference type="OrthoDB" id="5985715at2759"/>
<dbReference type="PANTHER" id="PTHR48251">
    <property type="entry name" value="COILED-COIL DOMAIN-CONTAINING PROTEIN 160"/>
    <property type="match status" value="1"/>
</dbReference>
<evidence type="ECO:0000313" key="3">
    <source>
        <dbReference type="RefSeq" id="XP_016040998.1"/>
    </source>
</evidence>
<dbReference type="InParanoid" id="A0A1S3W3D2"/>
<dbReference type="AlphaFoldDB" id="A0A1S3W3D2"/>
<dbReference type="PANTHER" id="PTHR48251:SF1">
    <property type="entry name" value="COILED-COIL DOMAIN-CONTAINING PROTEIN 160"/>
    <property type="match status" value="1"/>
</dbReference>
<dbReference type="CTD" id="347475"/>
<name>A0A1S3W3D2_ERIEU</name>
<evidence type="ECO:0000313" key="2">
    <source>
        <dbReference type="Proteomes" id="UP001652624"/>
    </source>
</evidence>
<sequence>MNPARRYWKDNLFTSLISVHESLHKDSPSGSSEQVTLDKAKRMEGNCNLSSRKFQEESKLRKKEFSSQAKDKKEPTVRAKINIKVREPEASFAHCESSNLDVTAKRSFIVTEKHSTWNTKESPVVSRNMKRFTKGDSPKIRLNLLNVELEELNLKCKKIEEEFEMAEKELLNSKKEFSVKLLNPHETSTENKKRDWEIQALKNDLSEKTANVKNLTGELHQAKELINRLRIENRDLKETIKKLRHQNEVGRALIKEEMKMYYELEIERIYGELDAIKSELKIEKTLQARNNRALELLRKHFSNTPPATALDSFLADFF</sequence>
<gene>
    <name evidence="3" type="primary">CCDC160</name>
</gene>
<keyword evidence="1" id="KW-0175">Coiled coil</keyword>
<dbReference type="eggNOG" id="ENOG502RVAM">
    <property type="taxonomic scope" value="Eukaryota"/>
</dbReference>
<reference evidence="3" key="1">
    <citation type="submission" date="2025-08" db="UniProtKB">
        <authorList>
            <consortium name="RefSeq"/>
        </authorList>
    </citation>
    <scope>IDENTIFICATION</scope>
</reference>